<accession>A6TND3</accession>
<dbReference type="SMART" id="SM00388">
    <property type="entry name" value="HisKA"/>
    <property type="match status" value="1"/>
</dbReference>
<dbReference type="RefSeq" id="WP_012062739.1">
    <property type="nucleotide sequence ID" value="NC_009633.1"/>
</dbReference>
<reference evidence="18" key="1">
    <citation type="journal article" date="2016" name="Genome Announc.">
        <title>Complete genome sequence of Alkaliphilus metalliredigens strain QYMF, an alkaliphilic and metal-reducing bacterium isolated from borax-contaminated leachate ponds.</title>
        <authorList>
            <person name="Hwang C."/>
            <person name="Copeland A."/>
            <person name="Lucas S."/>
            <person name="Lapidus A."/>
            <person name="Barry K."/>
            <person name="Detter J.C."/>
            <person name="Glavina Del Rio T."/>
            <person name="Hammon N."/>
            <person name="Israni S."/>
            <person name="Dalin E."/>
            <person name="Tice H."/>
            <person name="Pitluck S."/>
            <person name="Chertkov O."/>
            <person name="Brettin T."/>
            <person name="Bruce D."/>
            <person name="Han C."/>
            <person name="Schmutz J."/>
            <person name="Larimer F."/>
            <person name="Land M.L."/>
            <person name="Hauser L."/>
            <person name="Kyrpides N."/>
            <person name="Mikhailova N."/>
            <person name="Ye Q."/>
            <person name="Zhou J."/>
            <person name="Richardson P."/>
            <person name="Fields M.W."/>
        </authorList>
    </citation>
    <scope>NUCLEOTIDE SEQUENCE [LARGE SCALE GENOMIC DNA]</scope>
    <source>
        <strain evidence="18">QYMF</strain>
    </source>
</reference>
<dbReference type="GO" id="GO:0005524">
    <property type="term" value="F:ATP binding"/>
    <property type="evidence" value="ECO:0007669"/>
    <property type="project" value="UniProtKB-KW"/>
</dbReference>
<evidence type="ECO:0000256" key="1">
    <source>
        <dbReference type="ARBA" id="ARBA00000085"/>
    </source>
</evidence>
<evidence type="ECO:0000256" key="5">
    <source>
        <dbReference type="ARBA" id="ARBA00022553"/>
    </source>
</evidence>
<evidence type="ECO:0000256" key="8">
    <source>
        <dbReference type="ARBA" id="ARBA00022741"/>
    </source>
</evidence>
<dbReference type="InterPro" id="IPR004358">
    <property type="entry name" value="Sig_transdc_His_kin-like_C"/>
</dbReference>
<dbReference type="HOGENOM" id="CLU_000445_89_6_9"/>
<keyword evidence="12" id="KW-0902">Two-component regulatory system</keyword>
<sequence>MSNKRKFLKVVKEILGLFVLILTEVFKYIKIGLKQLHDIFIEKLRFSLTFKIILVYARKTLSILLLFGLFILGGFILLSGWNAQESMKRDFYLVSDYLTDDMRSAEEKIKRLAELDNLIISIFDENSNGLYTTEGDNNAVVFYGEIEPAEGWGINGNYVLVKEELSIYDEPSGIFNQEEDNVVYAMVLREDAHWNDVPVQIQIKNRMTKEKTRLVLLALVLLGIDIFLLLTVLISGARSSKKIVKPIEVMTKAVENITINEINTRLSVSGSQDELKDLARTFNSMLDRIQQSYEQQNQFVSDASHELRTPISVIQGYADLLVRWGKKDEKILEESLTAIKEESENMKDLVEKLLFLARGDKNTQKVEKKDFYLNELIDDVVKETRMIDGSHQIINLKNEGILMNADPRLIKESLRIFIDNCIKYTPSGGSIKIESILKKNEVEISIEDTGIGISKEDLPNIFNRFYRADKSRTKGIDGTGGTGLGLAIASWIIQRHNGRIKVESQIDVGTKVVINLPRHVHPDL</sequence>
<evidence type="ECO:0000256" key="6">
    <source>
        <dbReference type="ARBA" id="ARBA00022679"/>
    </source>
</evidence>
<dbReference type="GO" id="GO:0005886">
    <property type="term" value="C:plasma membrane"/>
    <property type="evidence" value="ECO:0007669"/>
    <property type="project" value="UniProtKB-SubCell"/>
</dbReference>
<dbReference type="CDD" id="cd00082">
    <property type="entry name" value="HisKA"/>
    <property type="match status" value="1"/>
</dbReference>
<dbReference type="InterPro" id="IPR036890">
    <property type="entry name" value="HATPase_C_sf"/>
</dbReference>
<protein>
    <recommendedName>
        <fullName evidence="3">histidine kinase</fullName>
        <ecNumber evidence="3">2.7.13.3</ecNumber>
    </recommendedName>
</protein>
<feature type="transmembrane region" description="Helical" evidence="14">
    <location>
        <begin position="61"/>
        <end position="81"/>
    </location>
</feature>
<dbReference type="InterPro" id="IPR003660">
    <property type="entry name" value="HAMP_dom"/>
</dbReference>
<comment type="catalytic activity">
    <reaction evidence="1">
        <text>ATP + protein L-histidine = ADP + protein N-phospho-L-histidine.</text>
        <dbReference type="EC" id="2.7.13.3"/>
    </reaction>
</comment>
<evidence type="ECO:0000256" key="4">
    <source>
        <dbReference type="ARBA" id="ARBA00022475"/>
    </source>
</evidence>
<keyword evidence="4" id="KW-1003">Cell membrane</keyword>
<keyword evidence="8" id="KW-0547">Nucleotide-binding</keyword>
<keyword evidence="10" id="KW-0067">ATP-binding</keyword>
<dbReference type="Pfam" id="PF00672">
    <property type="entry name" value="HAMP"/>
    <property type="match status" value="1"/>
</dbReference>
<dbReference type="SMART" id="SM00304">
    <property type="entry name" value="HAMP"/>
    <property type="match status" value="1"/>
</dbReference>
<evidence type="ECO:0000256" key="9">
    <source>
        <dbReference type="ARBA" id="ARBA00022777"/>
    </source>
</evidence>
<dbReference type="InterPro" id="IPR003594">
    <property type="entry name" value="HATPase_dom"/>
</dbReference>
<evidence type="ECO:0000256" key="10">
    <source>
        <dbReference type="ARBA" id="ARBA00022840"/>
    </source>
</evidence>
<keyword evidence="11 14" id="KW-1133">Transmembrane helix</keyword>
<dbReference type="PANTHER" id="PTHR45528:SF1">
    <property type="entry name" value="SENSOR HISTIDINE KINASE CPXA"/>
    <property type="match status" value="1"/>
</dbReference>
<dbReference type="STRING" id="293826.Amet_1507"/>
<keyword evidence="9 17" id="KW-0418">Kinase</keyword>
<evidence type="ECO:0000313" key="17">
    <source>
        <dbReference type="EMBL" id="ABR47701.1"/>
    </source>
</evidence>
<dbReference type="Proteomes" id="UP000001572">
    <property type="component" value="Chromosome"/>
</dbReference>
<dbReference type="Pfam" id="PF00512">
    <property type="entry name" value="HisKA"/>
    <property type="match status" value="1"/>
</dbReference>
<dbReference type="Gene3D" id="3.30.565.10">
    <property type="entry name" value="Histidine kinase-like ATPase, C-terminal domain"/>
    <property type="match status" value="1"/>
</dbReference>
<dbReference type="KEGG" id="amt:Amet_1507"/>
<keyword evidence="5" id="KW-0597">Phosphoprotein</keyword>
<name>A6TND3_ALKMQ</name>
<dbReference type="FunFam" id="3.30.565.10:FF:000006">
    <property type="entry name" value="Sensor histidine kinase WalK"/>
    <property type="match status" value="1"/>
</dbReference>
<dbReference type="PROSITE" id="PS50885">
    <property type="entry name" value="HAMP"/>
    <property type="match status" value="1"/>
</dbReference>
<dbReference type="PROSITE" id="PS50109">
    <property type="entry name" value="HIS_KIN"/>
    <property type="match status" value="1"/>
</dbReference>
<evidence type="ECO:0000256" key="3">
    <source>
        <dbReference type="ARBA" id="ARBA00012438"/>
    </source>
</evidence>
<dbReference type="SUPFAM" id="SSF55874">
    <property type="entry name" value="ATPase domain of HSP90 chaperone/DNA topoisomerase II/histidine kinase"/>
    <property type="match status" value="1"/>
</dbReference>
<dbReference type="InterPro" id="IPR005467">
    <property type="entry name" value="His_kinase_dom"/>
</dbReference>
<evidence type="ECO:0000313" key="18">
    <source>
        <dbReference type="Proteomes" id="UP000001572"/>
    </source>
</evidence>
<dbReference type="Gene3D" id="6.10.340.10">
    <property type="match status" value="1"/>
</dbReference>
<evidence type="ECO:0000256" key="7">
    <source>
        <dbReference type="ARBA" id="ARBA00022692"/>
    </source>
</evidence>
<feature type="domain" description="Histidine kinase" evidence="15">
    <location>
        <begin position="302"/>
        <end position="520"/>
    </location>
</feature>
<dbReference type="SUPFAM" id="SSF158472">
    <property type="entry name" value="HAMP domain-like"/>
    <property type="match status" value="1"/>
</dbReference>
<dbReference type="SMART" id="SM00387">
    <property type="entry name" value="HATPase_c"/>
    <property type="match status" value="1"/>
</dbReference>
<dbReference type="GO" id="GO:0000155">
    <property type="term" value="F:phosphorelay sensor kinase activity"/>
    <property type="evidence" value="ECO:0007669"/>
    <property type="project" value="InterPro"/>
</dbReference>
<evidence type="ECO:0000256" key="12">
    <source>
        <dbReference type="ARBA" id="ARBA00023012"/>
    </source>
</evidence>
<dbReference type="SUPFAM" id="SSF47384">
    <property type="entry name" value="Homodimeric domain of signal transducing histidine kinase"/>
    <property type="match status" value="1"/>
</dbReference>
<dbReference type="CDD" id="cd06225">
    <property type="entry name" value="HAMP"/>
    <property type="match status" value="1"/>
</dbReference>
<evidence type="ECO:0000256" key="13">
    <source>
        <dbReference type="ARBA" id="ARBA00023136"/>
    </source>
</evidence>
<dbReference type="PANTHER" id="PTHR45528">
    <property type="entry name" value="SENSOR HISTIDINE KINASE CPXA"/>
    <property type="match status" value="1"/>
</dbReference>
<dbReference type="EC" id="2.7.13.3" evidence="3"/>
<keyword evidence="7 14" id="KW-0812">Transmembrane</keyword>
<gene>
    <name evidence="17" type="ordered locus">Amet_1507</name>
</gene>
<evidence type="ECO:0000259" key="16">
    <source>
        <dbReference type="PROSITE" id="PS50885"/>
    </source>
</evidence>
<keyword evidence="6" id="KW-0808">Transferase</keyword>
<feature type="domain" description="HAMP" evidence="16">
    <location>
        <begin position="241"/>
        <end position="294"/>
    </location>
</feature>
<dbReference type="AlphaFoldDB" id="A6TND3"/>
<dbReference type="Gene3D" id="1.10.287.130">
    <property type="match status" value="1"/>
</dbReference>
<dbReference type="eggNOG" id="COG2205">
    <property type="taxonomic scope" value="Bacteria"/>
</dbReference>
<dbReference type="PRINTS" id="PR00344">
    <property type="entry name" value="BCTRLSENSOR"/>
</dbReference>
<dbReference type="FunFam" id="1.10.287.130:FF:000001">
    <property type="entry name" value="Two-component sensor histidine kinase"/>
    <property type="match status" value="1"/>
</dbReference>
<comment type="subcellular location">
    <subcellularLocation>
        <location evidence="2">Cell membrane</location>
        <topology evidence="2">Multi-pass membrane protein</topology>
    </subcellularLocation>
</comment>
<dbReference type="InterPro" id="IPR050398">
    <property type="entry name" value="HssS/ArlS-like"/>
</dbReference>
<evidence type="ECO:0000256" key="2">
    <source>
        <dbReference type="ARBA" id="ARBA00004651"/>
    </source>
</evidence>
<evidence type="ECO:0000256" key="11">
    <source>
        <dbReference type="ARBA" id="ARBA00022989"/>
    </source>
</evidence>
<dbReference type="EMBL" id="CP000724">
    <property type="protein sequence ID" value="ABR47701.1"/>
    <property type="molecule type" value="Genomic_DNA"/>
</dbReference>
<dbReference type="InterPro" id="IPR036097">
    <property type="entry name" value="HisK_dim/P_sf"/>
</dbReference>
<evidence type="ECO:0000256" key="14">
    <source>
        <dbReference type="SAM" id="Phobius"/>
    </source>
</evidence>
<evidence type="ECO:0000259" key="15">
    <source>
        <dbReference type="PROSITE" id="PS50109"/>
    </source>
</evidence>
<organism evidence="17 18">
    <name type="scientific">Alkaliphilus metalliredigens (strain QYMF)</name>
    <dbReference type="NCBI Taxonomy" id="293826"/>
    <lineage>
        <taxon>Bacteria</taxon>
        <taxon>Bacillati</taxon>
        <taxon>Bacillota</taxon>
        <taxon>Clostridia</taxon>
        <taxon>Peptostreptococcales</taxon>
        <taxon>Natronincolaceae</taxon>
        <taxon>Alkaliphilus</taxon>
    </lineage>
</organism>
<dbReference type="Pfam" id="PF02518">
    <property type="entry name" value="HATPase_c"/>
    <property type="match status" value="1"/>
</dbReference>
<proteinExistence type="predicted"/>
<dbReference type="OrthoDB" id="9786919at2"/>
<dbReference type="eggNOG" id="COG3850">
    <property type="taxonomic scope" value="Bacteria"/>
</dbReference>
<keyword evidence="18" id="KW-1185">Reference proteome</keyword>
<keyword evidence="13 14" id="KW-0472">Membrane</keyword>
<dbReference type="InterPro" id="IPR003661">
    <property type="entry name" value="HisK_dim/P_dom"/>
</dbReference>
<feature type="transmembrane region" description="Helical" evidence="14">
    <location>
        <begin position="214"/>
        <end position="237"/>
    </location>
</feature>